<name>A0ACA9RLJ9_9GLOM</name>
<gene>
    <name evidence="1" type="ORF">RPERSI_LOCUS20796</name>
</gene>
<reference evidence="1" key="1">
    <citation type="submission" date="2021-06" db="EMBL/GenBank/DDBJ databases">
        <authorList>
            <person name="Kallberg Y."/>
            <person name="Tangrot J."/>
            <person name="Rosling A."/>
        </authorList>
    </citation>
    <scope>NUCLEOTIDE SEQUENCE</scope>
    <source>
        <strain evidence="1">MA461A</strain>
    </source>
</reference>
<proteinExistence type="predicted"/>
<dbReference type="EMBL" id="CAJVQC010059492">
    <property type="protein sequence ID" value="CAG8799822.1"/>
    <property type="molecule type" value="Genomic_DNA"/>
</dbReference>
<protein>
    <submittedName>
        <fullName evidence="1">4284_t:CDS:1</fullName>
    </submittedName>
</protein>
<keyword evidence="2" id="KW-1185">Reference proteome</keyword>
<sequence>NLTASLIDDVSSITMNEESFVTIYEEMVPSANEALSVTVPGKINQLREYLIQKSVYLLKN</sequence>
<evidence type="ECO:0000313" key="2">
    <source>
        <dbReference type="Proteomes" id="UP000789920"/>
    </source>
</evidence>
<feature type="non-terminal residue" evidence="1">
    <location>
        <position position="1"/>
    </location>
</feature>
<evidence type="ECO:0000313" key="1">
    <source>
        <dbReference type="EMBL" id="CAG8799822.1"/>
    </source>
</evidence>
<comment type="caution">
    <text evidence="1">The sequence shown here is derived from an EMBL/GenBank/DDBJ whole genome shotgun (WGS) entry which is preliminary data.</text>
</comment>
<dbReference type="Proteomes" id="UP000789920">
    <property type="component" value="Unassembled WGS sequence"/>
</dbReference>
<organism evidence="1 2">
    <name type="scientific">Racocetra persica</name>
    <dbReference type="NCBI Taxonomy" id="160502"/>
    <lineage>
        <taxon>Eukaryota</taxon>
        <taxon>Fungi</taxon>
        <taxon>Fungi incertae sedis</taxon>
        <taxon>Mucoromycota</taxon>
        <taxon>Glomeromycotina</taxon>
        <taxon>Glomeromycetes</taxon>
        <taxon>Diversisporales</taxon>
        <taxon>Gigasporaceae</taxon>
        <taxon>Racocetra</taxon>
    </lineage>
</organism>
<accession>A0ACA9RLJ9</accession>